<protein>
    <recommendedName>
        <fullName evidence="5">Lipoprotein</fullName>
    </recommendedName>
</protein>
<evidence type="ECO:0000313" key="4">
    <source>
        <dbReference type="Proteomes" id="UP001223336"/>
    </source>
</evidence>
<feature type="signal peptide" evidence="1">
    <location>
        <begin position="1"/>
        <end position="21"/>
    </location>
</feature>
<dbReference type="Proteomes" id="UP001223336">
    <property type="component" value="Unassembled WGS sequence"/>
</dbReference>
<gene>
    <name evidence="2" type="ORF">RCC75_19335</name>
    <name evidence="3" type="ORF">RCG00_16785</name>
</gene>
<dbReference type="Proteomes" id="UP001229862">
    <property type="component" value="Chromosome"/>
</dbReference>
<dbReference type="EMBL" id="CP133217">
    <property type="protein sequence ID" value="WML85946.1"/>
    <property type="molecule type" value="Genomic_DNA"/>
</dbReference>
<organism evidence="3">
    <name type="scientific">Thiothrix subterranea</name>
    <dbReference type="NCBI Taxonomy" id="2735563"/>
    <lineage>
        <taxon>Bacteria</taxon>
        <taxon>Pseudomonadati</taxon>
        <taxon>Pseudomonadota</taxon>
        <taxon>Gammaproteobacteria</taxon>
        <taxon>Thiotrichales</taxon>
        <taxon>Thiotrichaceae</taxon>
        <taxon>Thiothrix</taxon>
    </lineage>
</organism>
<evidence type="ECO:0000313" key="2">
    <source>
        <dbReference type="EMBL" id="MDQ5770690.1"/>
    </source>
</evidence>
<keyword evidence="4" id="KW-1185">Reference proteome</keyword>
<evidence type="ECO:0000313" key="3">
    <source>
        <dbReference type="EMBL" id="WML85946.1"/>
    </source>
</evidence>
<name>A0AA51MMU5_9GAMM</name>
<keyword evidence="1" id="KW-0732">Signal</keyword>
<dbReference type="AlphaFoldDB" id="A0AA51MMU5"/>
<reference evidence="3 4" key="1">
    <citation type="submission" date="2023-08" db="EMBL/GenBank/DDBJ databases">
        <title>New molecular markers tilS and rpoB for phylogenetic and monitoring studies of the genus Thiothrix biodiversity.</title>
        <authorList>
            <person name="Ravin N.V."/>
            <person name="Smolyakov D."/>
            <person name="Markov N.D."/>
            <person name="Beletsky A.V."/>
            <person name="Mardanov A.V."/>
            <person name="Rudenko T.S."/>
            <person name="Grabovich M.Y."/>
        </authorList>
    </citation>
    <scope>NUCLEOTIDE SEQUENCE</scope>
    <source>
        <strain evidence="3">DNT52</strain>
        <strain evidence="2 4">H33</strain>
    </source>
</reference>
<dbReference type="EMBL" id="JAVFKN010000036">
    <property type="protein sequence ID" value="MDQ5770690.1"/>
    <property type="molecule type" value="Genomic_DNA"/>
</dbReference>
<evidence type="ECO:0000256" key="1">
    <source>
        <dbReference type="SAM" id="SignalP"/>
    </source>
</evidence>
<feature type="chain" id="PRO_5041448061" description="Lipoprotein" evidence="1">
    <location>
        <begin position="22"/>
        <end position="103"/>
    </location>
</feature>
<accession>A0AA51MMU5</accession>
<evidence type="ECO:0008006" key="5">
    <source>
        <dbReference type="Google" id="ProtNLM"/>
    </source>
</evidence>
<sequence length="103" mass="10779">MKTIPIIAMTFVLVLSLPACTIITSSPATVKPSVATGDSLPKLKPAFHQLERDGAPISIPVSADYDASMLDESALETPSSMQHTVVSILGQIVVACATSGHCW</sequence>
<dbReference type="RefSeq" id="WP_308136366.1">
    <property type="nucleotide sequence ID" value="NZ_CP133197.1"/>
</dbReference>
<proteinExistence type="predicted"/>